<sequence>MINLSTIDNPNYGKYIGGIDGKENILYQNVKVRIYKIVRRLDLAEGNMIKYLGNWSLTQNISTFYGSLTVDVYLLKTYRVVTIIQPPFTQWGKHESGDLFLEGYCIDLLSFIQNDLKINVELYLDEEGRFGSIDENGVWNGVVGDLVIGNADFAISPLSVMAERETDIDYTVPYYDLVGTAILMKKTVVDNSLFKFLQVLEWPVWLAILCAYVLTSLLLWLFDRISPYSYTNMIKKNNEMLVRRQFSMKECFWFCMTSLTPQGGGEVPLNISGRFISATWWVFGFIIIATYTANLAAFLTVSRLEQPISSLDDLANQYKIEYAPIKGGSSELYFRRMAAIEQKFYNIWKEMSLNESLNTMDRARLAVWDYPVSDKFSNLWKIMQESKLPENTEKAIERVLTSENGFAFIGDAMEIRYAVLTNCDLQQIGQEFSRKPYALGVQANHPLKDKLSTSILRLLNQRKLEFLKEKWWVQNPQKAQCTTSDGDANGITIENIGGVFIVIFVGIVLSIIMLIIEFYYHHHKQATIKRVNTTQSQGAMQISHSDYSTTSNIPNSPVTEEVEVMQLETLTLRRNTIQVIEEVTKF</sequence>
<accession>A0AC35U534</accession>
<dbReference type="WBParaSite" id="RSKR_0000784000.1">
    <property type="protein sequence ID" value="RSKR_0000784000.1"/>
    <property type="gene ID" value="RSKR_0000784000"/>
</dbReference>
<dbReference type="Proteomes" id="UP000095286">
    <property type="component" value="Unplaced"/>
</dbReference>
<proteinExistence type="predicted"/>
<protein>
    <submittedName>
        <fullName evidence="2">PBPe domain-containing protein</fullName>
    </submittedName>
</protein>
<organism evidence="1 2">
    <name type="scientific">Rhabditophanes sp. KR3021</name>
    <dbReference type="NCBI Taxonomy" id="114890"/>
    <lineage>
        <taxon>Eukaryota</taxon>
        <taxon>Metazoa</taxon>
        <taxon>Ecdysozoa</taxon>
        <taxon>Nematoda</taxon>
        <taxon>Chromadorea</taxon>
        <taxon>Rhabditida</taxon>
        <taxon>Tylenchina</taxon>
        <taxon>Panagrolaimomorpha</taxon>
        <taxon>Strongyloidoidea</taxon>
        <taxon>Alloionematidae</taxon>
        <taxon>Rhabditophanes</taxon>
    </lineage>
</organism>
<evidence type="ECO:0000313" key="1">
    <source>
        <dbReference type="Proteomes" id="UP000095286"/>
    </source>
</evidence>
<reference evidence="2" key="1">
    <citation type="submission" date="2016-11" db="UniProtKB">
        <authorList>
            <consortium name="WormBaseParasite"/>
        </authorList>
    </citation>
    <scope>IDENTIFICATION</scope>
    <source>
        <strain evidence="2">KR3021</strain>
    </source>
</reference>
<evidence type="ECO:0000313" key="2">
    <source>
        <dbReference type="WBParaSite" id="RSKR_0000784000.1"/>
    </source>
</evidence>
<name>A0AC35U534_9BILA</name>